<dbReference type="EMBL" id="LC171369">
    <property type="protein sequence ID" value="BBA74421.1"/>
    <property type="molecule type" value="Genomic_DNA"/>
</dbReference>
<dbReference type="AlphaFoldDB" id="A0A292GT38"/>
<sequence>MASLIQLCNRALANVAKGQIASLNEDTLESRECVRFAQPLLDEMISWSDNIPLGRRRVVLAQVTNDRPAEWLYAYVVPNDMETPLGIRGVEDDATDLPEGGPFNFPLQAGYPLRFVFEGDKIYTNVETATLIYTASTVPASELGALMQKAFVDELAVRIATPLSKEPKITETLTRVAELSRARALAHEENRMGQRQTSYVSEAELARMGIMR</sequence>
<accession>A0A292GT38</accession>
<organism evidence="1">
    <name type="scientific">Ochrobactrum sp. PW1</name>
    <dbReference type="NCBI Taxonomy" id="1882222"/>
    <lineage>
        <taxon>Bacteria</taxon>
        <taxon>Pseudomonadati</taxon>
        <taxon>Pseudomonadota</taxon>
        <taxon>Alphaproteobacteria</taxon>
        <taxon>Hyphomicrobiales</taxon>
        <taxon>Brucellaceae</taxon>
        <taxon>Brucella/Ochrobactrum group</taxon>
        <taxon>Ochrobactrum</taxon>
    </lineage>
</organism>
<protein>
    <submittedName>
        <fullName evidence="1">Uncharacterized protein</fullName>
    </submittedName>
</protein>
<reference evidence="1" key="1">
    <citation type="submission" date="2016-07" db="EMBL/GenBank/DDBJ databases">
        <title>Genomics reveals synergistic degradation of pyrene by five bacteria in a mangrove sediment-derived bacterial consortium.</title>
        <authorList>
            <person name="Wanapaisan P."/>
            <person name="Vejarano F."/>
            <person name="Chakraborty J."/>
            <person name="Shintani M."/>
            <person name="Muangchinda C."/>
            <person name="Laothamteep N."/>
            <person name="Suzuki-Minakuchi C."/>
            <person name="Inoue K."/>
            <person name="Nojiri H."/>
            <person name="Pinyakong O."/>
        </authorList>
    </citation>
    <scope>NUCLEOTIDE SEQUENCE</scope>
    <source>
        <strain evidence="1">PW1</strain>
    </source>
</reference>
<proteinExistence type="predicted"/>
<name>A0A292GT38_9HYPH</name>
<evidence type="ECO:0000313" key="1">
    <source>
        <dbReference type="EMBL" id="BBA74421.1"/>
    </source>
</evidence>